<dbReference type="InterPro" id="IPR029058">
    <property type="entry name" value="AB_hydrolase_fold"/>
</dbReference>
<keyword evidence="3" id="KW-1185">Reference proteome</keyword>
<feature type="compositionally biased region" description="Polar residues" evidence="1">
    <location>
        <begin position="920"/>
        <end position="931"/>
    </location>
</feature>
<feature type="compositionally biased region" description="Polar residues" evidence="1">
    <location>
        <begin position="16"/>
        <end position="25"/>
    </location>
</feature>
<reference evidence="2 3" key="1">
    <citation type="submission" date="2024-08" db="EMBL/GenBank/DDBJ databases">
        <authorList>
            <person name="Cucini C."/>
            <person name="Frati F."/>
        </authorList>
    </citation>
    <scope>NUCLEOTIDE SEQUENCE [LARGE SCALE GENOMIC DNA]</scope>
</reference>
<feature type="region of interest" description="Disordered" evidence="1">
    <location>
        <begin position="1"/>
        <end position="97"/>
    </location>
</feature>
<name>A0ABP1RXG4_9HEXA</name>
<feature type="compositionally biased region" description="Basic and acidic residues" evidence="1">
    <location>
        <begin position="1536"/>
        <end position="1550"/>
    </location>
</feature>
<comment type="caution">
    <text evidence="2">The sequence shown here is derived from an EMBL/GenBank/DDBJ whole genome shotgun (WGS) entry which is preliminary data.</text>
</comment>
<gene>
    <name evidence="2" type="ORF">ODALV1_LOCUS27153</name>
</gene>
<evidence type="ECO:0000313" key="3">
    <source>
        <dbReference type="Proteomes" id="UP001642540"/>
    </source>
</evidence>
<feature type="compositionally biased region" description="Basic and acidic residues" evidence="1">
    <location>
        <begin position="806"/>
        <end position="815"/>
    </location>
</feature>
<evidence type="ECO:0008006" key="4">
    <source>
        <dbReference type="Google" id="ProtNLM"/>
    </source>
</evidence>
<dbReference type="EMBL" id="CAXLJM020000120">
    <property type="protein sequence ID" value="CAL8137948.1"/>
    <property type="molecule type" value="Genomic_DNA"/>
</dbReference>
<organism evidence="2 3">
    <name type="scientific">Orchesella dallaii</name>
    <dbReference type="NCBI Taxonomy" id="48710"/>
    <lineage>
        <taxon>Eukaryota</taxon>
        <taxon>Metazoa</taxon>
        <taxon>Ecdysozoa</taxon>
        <taxon>Arthropoda</taxon>
        <taxon>Hexapoda</taxon>
        <taxon>Collembola</taxon>
        <taxon>Entomobryomorpha</taxon>
        <taxon>Entomobryoidea</taxon>
        <taxon>Orchesellidae</taxon>
        <taxon>Orchesellinae</taxon>
        <taxon>Orchesella</taxon>
    </lineage>
</organism>
<proteinExistence type="predicted"/>
<evidence type="ECO:0000256" key="1">
    <source>
        <dbReference type="SAM" id="MobiDB-lite"/>
    </source>
</evidence>
<feature type="compositionally biased region" description="Low complexity" evidence="1">
    <location>
        <begin position="868"/>
        <end position="889"/>
    </location>
</feature>
<feature type="compositionally biased region" description="Polar residues" evidence="1">
    <location>
        <begin position="993"/>
        <end position="1005"/>
    </location>
</feature>
<feature type="compositionally biased region" description="Polar residues" evidence="1">
    <location>
        <begin position="1525"/>
        <end position="1535"/>
    </location>
</feature>
<feature type="compositionally biased region" description="Low complexity" evidence="1">
    <location>
        <begin position="1315"/>
        <end position="1325"/>
    </location>
</feature>
<feature type="compositionally biased region" description="Acidic residues" evidence="1">
    <location>
        <begin position="1484"/>
        <end position="1502"/>
    </location>
</feature>
<feature type="compositionally biased region" description="Polar residues" evidence="1">
    <location>
        <begin position="1506"/>
        <end position="1515"/>
    </location>
</feature>
<dbReference type="PANTHER" id="PTHR13136">
    <property type="entry name" value="TESTIS DEVELOPMENT PROTEIN PRTD"/>
    <property type="match status" value="1"/>
</dbReference>
<feature type="compositionally biased region" description="Polar residues" evidence="1">
    <location>
        <begin position="1459"/>
        <end position="1483"/>
    </location>
</feature>
<protein>
    <recommendedName>
        <fullName evidence="4">KAT8 regulatory NSL complex subunit 3</fullName>
    </recommendedName>
</protein>
<feature type="region of interest" description="Disordered" evidence="1">
    <location>
        <begin position="1414"/>
        <end position="1565"/>
    </location>
</feature>
<feature type="compositionally biased region" description="Basic residues" evidence="1">
    <location>
        <begin position="1009"/>
        <end position="1022"/>
    </location>
</feature>
<feature type="compositionally biased region" description="Polar residues" evidence="1">
    <location>
        <begin position="34"/>
        <end position="53"/>
    </location>
</feature>
<accession>A0ABP1RXG4</accession>
<feature type="region of interest" description="Disordered" evidence="1">
    <location>
        <begin position="968"/>
        <end position="1032"/>
    </location>
</feature>
<feature type="compositionally biased region" description="Polar residues" evidence="1">
    <location>
        <begin position="1414"/>
        <end position="1442"/>
    </location>
</feature>
<evidence type="ECO:0000313" key="2">
    <source>
        <dbReference type="EMBL" id="CAL8137948.1"/>
    </source>
</evidence>
<sequence length="1565" mass="170292">MELSDKDSSKAPIMDVNTSESTPMSLTLPVNVPSEKTNLKKSSTTGLSYQPHAQGTAGGEKVRIKRPYNKKRVVDGEKPPPKKRGRKSKKELSMMDVKEEDIDISLTQQSTKISRSKKSSQQKISKKASVIKAKKTTVSTLGPSVFDKKILAGPHLTMKQVLEYILTDHSYCVPPDPLPAVSSNHQMIRSILGPKNISKPRTLPIMGTMDSSNDRSPIIVSSLSRPRVQLNLSSTLPTSSKLENLLKRGDASPVGLSTSTIRFNHSRNASECRDETDIEIDIETVEQEKRVPYDVNKAIDVMKECEKYVEFARSEDTGDDWEAKILKTGWTKAQTGLFDKIVNTLHAERLARLTYERIGDAEPVLRRASIDRTASRVRRIFGEYLWDSKLTQWLHGVLTESLNYDYLAVYLDVLQTLKSRCPQLVSRMLTLSVSLPLQKAGREDELVNLLTPFLEPRHETEVLESDSNNTDGQLVATADVEHEKVTVSTNSENDSEIYLPKRSVVPQMKDVIKKLNSAKHAEALKALLERQWDPFSPVLLPRMKKLAANPVFLLIAPCAIYPKLSLNRRLRQYHDMFRRIGKIVTVTPRNFDARNCASASNYIEKIMSMAREKVRVIRSSFPDRPLYVVGWGSGSILAARLSNMVGPVDGIVALGFPLHSLKRMQEDLHKVFSGLKHPVLFMIGGLASNNSLTDMELFRRRLACETSLVVVGSGNENLYVSRAHREKLLVTQSFVDKNIMDEIAYFVNLHSKHNQVSATITTNISMKPSFTNAQRDTAFGKKYQGGPRGRKRSASTTGLDVEPPINDDKVGKLDGENVEVPSSSPKAMVLKKETDSNLKSTMNPYDYDFDEPKFIPSNKSSNKRKAYSSRPNPSTTSSSVTSSSYLTASKLLQQSPNAKRRMSKPSGPNQRAPILAQQPGLRNSATPQAADQTKDDPAAVIKYLNNPSPQEMSFNDVKQESSVGTPSLPIVLRQPDPTFQTSGGNESRILGSTYYNKDSITAPSVSTKSGKKKANTKSKAARVSKTSSTESPSVALVNALTDVSATSGSATGSTPASSLDMHKFVIQHQQMIKHLEHHRQDIPQQQTSQLFKLLSPASDSDSMSSSASSLPYASEYVKLKLIGSQPVTPSDLMTGEARTAVISKQNLVTNMALPMIRLSASKPDEVAQKPNIIMTGPSSSLLTNLSGDSGERIFIRATDKGLVHLNSSEIKNLIAGSRGIQVVSGVPGLSSQSQLNVLVKKSQNSSEQAPALLESSLAISAASSTAISAASSTISGDALSTTSLNEASATDPEINEAAAPSLDRVGIKEAPPTAPTTTNETPSTAKMDISSTISNDPSFPTVNKAISDAMNLPASSAISALCGSSTLPEASFTAPVQSHAPSSIDTLTLPSNPVLSSVTTSTYLSELQTVKQVETTGESVPVSNTSVPTPDTVSQIQPNNAESLRLPLPVSNDLVPNDSAKTLNLQSATVEGNSSKDNSNCTEDQIETEPEAVDAEDTDDEMSGLCISSTFSVCPTSGERVDPSEFTSATESQPTDSEKSSDSEKPDGYRSKLRPRRSTSLFDPY</sequence>
<dbReference type="Proteomes" id="UP001642540">
    <property type="component" value="Unassembled WGS sequence"/>
</dbReference>
<dbReference type="PANTHER" id="PTHR13136:SF16">
    <property type="entry name" value="KAT8 REGULATORY NSL COMPLEX SUBUNIT 3"/>
    <property type="match status" value="1"/>
</dbReference>
<feature type="region of interest" description="Disordered" evidence="1">
    <location>
        <begin position="1307"/>
        <end position="1326"/>
    </location>
</feature>
<feature type="region of interest" description="Disordered" evidence="1">
    <location>
        <begin position="777"/>
        <end position="935"/>
    </location>
</feature>
<dbReference type="SUPFAM" id="SSF53474">
    <property type="entry name" value="alpha/beta-Hydrolases"/>
    <property type="match status" value="1"/>
</dbReference>
<dbReference type="InterPro" id="IPR026555">
    <property type="entry name" value="NSL3/Tex30"/>
</dbReference>